<feature type="region of interest" description="Disordered" evidence="6">
    <location>
        <begin position="48"/>
        <end position="100"/>
    </location>
</feature>
<dbReference type="Proteomes" id="UP000663879">
    <property type="component" value="Unassembled WGS sequence"/>
</dbReference>
<evidence type="ECO:0000313" key="9">
    <source>
        <dbReference type="Proteomes" id="UP000663879"/>
    </source>
</evidence>
<evidence type="ECO:0000256" key="1">
    <source>
        <dbReference type="ARBA" id="ARBA00023015"/>
    </source>
</evidence>
<evidence type="ECO:0000256" key="2">
    <source>
        <dbReference type="ARBA" id="ARBA00023125"/>
    </source>
</evidence>
<evidence type="ECO:0000313" key="8">
    <source>
        <dbReference type="EMBL" id="CAF0770947.1"/>
    </source>
</evidence>
<keyword evidence="2 5" id="KW-0238">DNA-binding</keyword>
<keyword evidence="9" id="KW-1185">Reference proteome</keyword>
<dbReference type="GO" id="GO:0000978">
    <property type="term" value="F:RNA polymerase II cis-regulatory region sequence-specific DNA binding"/>
    <property type="evidence" value="ECO:0007669"/>
    <property type="project" value="TreeGrafter"/>
</dbReference>
<feature type="compositionally biased region" description="Polar residues" evidence="6">
    <location>
        <begin position="87"/>
        <end position="96"/>
    </location>
</feature>
<proteinExistence type="predicted"/>
<dbReference type="InterPro" id="IPR050140">
    <property type="entry name" value="SRY-related_HMG-box_TF-like"/>
</dbReference>
<dbReference type="PANTHER" id="PTHR10270">
    <property type="entry name" value="SOX TRANSCRIPTION FACTOR"/>
    <property type="match status" value="1"/>
</dbReference>
<accession>A0A813QS53</accession>
<keyword evidence="3" id="KW-0804">Transcription</keyword>
<evidence type="ECO:0000256" key="3">
    <source>
        <dbReference type="ARBA" id="ARBA00023163"/>
    </source>
</evidence>
<feature type="DNA-binding region" description="HMG box" evidence="5">
    <location>
        <begin position="145"/>
        <end position="213"/>
    </location>
</feature>
<evidence type="ECO:0000256" key="6">
    <source>
        <dbReference type="SAM" id="MobiDB-lite"/>
    </source>
</evidence>
<evidence type="ECO:0000256" key="4">
    <source>
        <dbReference type="ARBA" id="ARBA00023242"/>
    </source>
</evidence>
<dbReference type="FunFam" id="1.10.30.10:FF:000003">
    <property type="entry name" value="Putative transcription factor SOX-6"/>
    <property type="match status" value="1"/>
</dbReference>
<dbReference type="OrthoDB" id="6247875at2759"/>
<dbReference type="GO" id="GO:0007420">
    <property type="term" value="P:brain development"/>
    <property type="evidence" value="ECO:0007669"/>
    <property type="project" value="TreeGrafter"/>
</dbReference>
<dbReference type="CDD" id="cd22029">
    <property type="entry name" value="HMG-box_SoxC"/>
    <property type="match status" value="1"/>
</dbReference>
<dbReference type="PROSITE" id="PS50118">
    <property type="entry name" value="HMG_BOX_2"/>
    <property type="match status" value="1"/>
</dbReference>
<dbReference type="Gene3D" id="1.10.30.10">
    <property type="entry name" value="High mobility group box domain"/>
    <property type="match status" value="1"/>
</dbReference>
<dbReference type="Pfam" id="PF00505">
    <property type="entry name" value="HMG_box"/>
    <property type="match status" value="1"/>
</dbReference>
<gene>
    <name evidence="8" type="ORF">OXX778_LOCUS4948</name>
</gene>
<protein>
    <recommendedName>
        <fullName evidence="7">HMG box domain-containing protein</fullName>
    </recommendedName>
</protein>
<dbReference type="InterPro" id="IPR009071">
    <property type="entry name" value="HMG_box_dom"/>
</dbReference>
<dbReference type="GO" id="GO:0030182">
    <property type="term" value="P:neuron differentiation"/>
    <property type="evidence" value="ECO:0007669"/>
    <property type="project" value="TreeGrafter"/>
</dbReference>
<evidence type="ECO:0000256" key="5">
    <source>
        <dbReference type="PROSITE-ProRule" id="PRU00267"/>
    </source>
</evidence>
<comment type="caution">
    <text evidence="8">The sequence shown here is derived from an EMBL/GenBank/DDBJ whole genome shotgun (WGS) entry which is preliminary data.</text>
</comment>
<organism evidence="8 9">
    <name type="scientific">Brachionus calyciflorus</name>
    <dbReference type="NCBI Taxonomy" id="104777"/>
    <lineage>
        <taxon>Eukaryota</taxon>
        <taxon>Metazoa</taxon>
        <taxon>Spiralia</taxon>
        <taxon>Gnathifera</taxon>
        <taxon>Rotifera</taxon>
        <taxon>Eurotatoria</taxon>
        <taxon>Monogononta</taxon>
        <taxon>Pseudotrocha</taxon>
        <taxon>Ploima</taxon>
        <taxon>Brachionidae</taxon>
        <taxon>Brachionus</taxon>
    </lineage>
</organism>
<reference evidence="8" key="1">
    <citation type="submission" date="2021-02" db="EMBL/GenBank/DDBJ databases">
        <authorList>
            <person name="Nowell W R."/>
        </authorList>
    </citation>
    <scope>NUCLEOTIDE SEQUENCE</scope>
    <source>
        <strain evidence="8">Ploen Becks lab</strain>
    </source>
</reference>
<dbReference type="GO" id="GO:0005634">
    <property type="term" value="C:nucleus"/>
    <property type="evidence" value="ECO:0007669"/>
    <property type="project" value="UniProtKB-UniRule"/>
</dbReference>
<dbReference type="EMBL" id="CAJNOC010000515">
    <property type="protein sequence ID" value="CAF0770947.1"/>
    <property type="molecule type" value="Genomic_DNA"/>
</dbReference>
<feature type="domain" description="HMG box" evidence="7">
    <location>
        <begin position="145"/>
        <end position="213"/>
    </location>
</feature>
<feature type="compositionally biased region" description="Low complexity" evidence="6">
    <location>
        <begin position="69"/>
        <end position="86"/>
    </location>
</feature>
<dbReference type="SUPFAM" id="SSF47095">
    <property type="entry name" value="HMG-box"/>
    <property type="match status" value="1"/>
</dbReference>
<sequence length="465" mass="53817">MYSACDLIDLTLENEPNFINDTTFGLDFNLLQDTAPQHQDDQNFLLSLLKTNQPNENEQKSSTKRTRRLSCTNSILSSCSSSSFSLETPQTDSNQPNDDDLTLSFSDLNEYEADLTDTTLNLNDLKAENSQITESTQVKKIVSHIKRPMNPFMVWSQIERRRIKEFAPDIHNAEISKHLGAKWKLMSKQEREPYIREAERLRQVHSQEHPDYKFRPKKKQKKISEVHTDLDLFQNYQPLTPPEQPQQQQQQIVQIQPVSVQKFQIVENSLKSLILNENLICQPKLIKIIKKPIVVSTSQLNGTSLVLTPVESIRKKVNQSKVVPVKITGLKLVPIQGDKTMLKIRSETLRRKKDNLIYIPVVLSVEPHSRKLTIRTHQTQNRAYLNSLIKTLNKQEDYKSPEVNYNDLDLSLDWKLTDNFEIKNQIVKNDFVSVVKQEEFLEKESDLVCLGSNPIESDLFDFIFQ</sequence>
<dbReference type="InterPro" id="IPR036910">
    <property type="entry name" value="HMG_box_dom_sf"/>
</dbReference>
<keyword evidence="1" id="KW-0805">Transcription regulation</keyword>
<name>A0A813QS53_9BILA</name>
<dbReference type="GO" id="GO:0001228">
    <property type="term" value="F:DNA-binding transcription activator activity, RNA polymerase II-specific"/>
    <property type="evidence" value="ECO:0007669"/>
    <property type="project" value="TreeGrafter"/>
</dbReference>
<dbReference type="PANTHER" id="PTHR10270:SF323">
    <property type="entry name" value="TRANSCRIPTION FACTOR SOX-14-RELATED"/>
    <property type="match status" value="1"/>
</dbReference>
<dbReference type="AlphaFoldDB" id="A0A813QS53"/>
<evidence type="ECO:0000259" key="7">
    <source>
        <dbReference type="PROSITE" id="PS50118"/>
    </source>
</evidence>
<dbReference type="SMART" id="SM00398">
    <property type="entry name" value="HMG"/>
    <property type="match status" value="1"/>
</dbReference>
<keyword evidence="4 5" id="KW-0539">Nucleus</keyword>
<dbReference type="GO" id="GO:0000122">
    <property type="term" value="P:negative regulation of transcription by RNA polymerase II"/>
    <property type="evidence" value="ECO:0007669"/>
    <property type="project" value="TreeGrafter"/>
</dbReference>